<evidence type="ECO:0000313" key="6">
    <source>
        <dbReference type="Proteomes" id="UP000503840"/>
    </source>
</evidence>
<proteinExistence type="predicted"/>
<sequence>MLRVCLHAVCRCLIALLFGYPAVRSTCRSQCIVVANHNSHLDTVMLLRLFPLSLINRVKVVAAGDYFSHGLGGMAGKALFNMLLLDRRAKNAANAMEPLHQALREGYSLVLFPEGTRGKPGELQEFKGGIGKLAMEFPDIPVYPVCIHGVEKSLPRGGIIPVPFAIRLELLDPVFGRDYAALGPSQGRKALSATLEQSIRTALDRNRPTATE</sequence>
<dbReference type="AlphaFoldDB" id="A0A7J0BLL0"/>
<gene>
    <name evidence="5" type="ORF">DSM101010T_30080</name>
</gene>
<evidence type="ECO:0000256" key="3">
    <source>
        <dbReference type="ARBA" id="ARBA00023315"/>
    </source>
</evidence>
<feature type="domain" description="Phospholipid/glycerol acyltransferase" evidence="4">
    <location>
        <begin position="31"/>
        <end position="150"/>
    </location>
</feature>
<organism evidence="5 6">
    <name type="scientific">Desulfovibrio subterraneus</name>
    <dbReference type="NCBI Taxonomy" id="2718620"/>
    <lineage>
        <taxon>Bacteria</taxon>
        <taxon>Pseudomonadati</taxon>
        <taxon>Thermodesulfobacteriota</taxon>
        <taxon>Desulfovibrionia</taxon>
        <taxon>Desulfovibrionales</taxon>
        <taxon>Desulfovibrionaceae</taxon>
        <taxon>Desulfovibrio</taxon>
    </lineage>
</organism>
<evidence type="ECO:0000256" key="1">
    <source>
        <dbReference type="ARBA" id="ARBA00005189"/>
    </source>
</evidence>
<dbReference type="PANTHER" id="PTHR10434">
    <property type="entry name" value="1-ACYL-SN-GLYCEROL-3-PHOSPHATE ACYLTRANSFERASE"/>
    <property type="match status" value="1"/>
</dbReference>
<name>A0A7J0BLL0_9BACT</name>
<dbReference type="SMART" id="SM00563">
    <property type="entry name" value="PlsC"/>
    <property type="match status" value="1"/>
</dbReference>
<evidence type="ECO:0000256" key="2">
    <source>
        <dbReference type="ARBA" id="ARBA00022679"/>
    </source>
</evidence>
<dbReference type="SUPFAM" id="SSF69593">
    <property type="entry name" value="Glycerol-3-phosphate (1)-acyltransferase"/>
    <property type="match status" value="1"/>
</dbReference>
<comment type="caution">
    <text evidence="5">The sequence shown here is derived from an EMBL/GenBank/DDBJ whole genome shotgun (WGS) entry which is preliminary data.</text>
</comment>
<keyword evidence="3" id="KW-0012">Acyltransferase</keyword>
<dbReference type="GO" id="GO:0003841">
    <property type="term" value="F:1-acylglycerol-3-phosphate O-acyltransferase activity"/>
    <property type="evidence" value="ECO:0007669"/>
    <property type="project" value="TreeGrafter"/>
</dbReference>
<dbReference type="InterPro" id="IPR002123">
    <property type="entry name" value="Plipid/glycerol_acylTrfase"/>
</dbReference>
<dbReference type="CDD" id="cd07989">
    <property type="entry name" value="LPLAT_AGPAT-like"/>
    <property type="match status" value="1"/>
</dbReference>
<protein>
    <recommendedName>
        <fullName evidence="4">Phospholipid/glycerol acyltransferase domain-containing protein</fullName>
    </recommendedName>
</protein>
<keyword evidence="6" id="KW-1185">Reference proteome</keyword>
<dbReference type="Pfam" id="PF01553">
    <property type="entry name" value="Acyltransferase"/>
    <property type="match status" value="1"/>
</dbReference>
<dbReference type="RefSeq" id="WP_174406315.1">
    <property type="nucleotide sequence ID" value="NZ_BLVO01000016.1"/>
</dbReference>
<comment type="pathway">
    <text evidence="1">Lipid metabolism.</text>
</comment>
<dbReference type="Proteomes" id="UP000503840">
    <property type="component" value="Unassembled WGS sequence"/>
</dbReference>
<evidence type="ECO:0000259" key="4">
    <source>
        <dbReference type="SMART" id="SM00563"/>
    </source>
</evidence>
<dbReference type="GO" id="GO:0006654">
    <property type="term" value="P:phosphatidic acid biosynthetic process"/>
    <property type="evidence" value="ECO:0007669"/>
    <property type="project" value="TreeGrafter"/>
</dbReference>
<reference evidence="5 6" key="1">
    <citation type="submission" date="2020-05" db="EMBL/GenBank/DDBJ databases">
        <title>Draft genome sequence of Desulfovibrio sp. strain HN2T.</title>
        <authorList>
            <person name="Ueno A."/>
            <person name="Tamazawa S."/>
            <person name="Tamamura S."/>
            <person name="Murakami T."/>
            <person name="Kiyama T."/>
            <person name="Inomata H."/>
            <person name="Amano Y."/>
            <person name="Miyakawa K."/>
            <person name="Tamaki H."/>
            <person name="Naganuma T."/>
            <person name="Kaneko K."/>
        </authorList>
    </citation>
    <scope>NUCLEOTIDE SEQUENCE [LARGE SCALE GENOMIC DNA]</scope>
    <source>
        <strain evidence="5 6">HN2</strain>
    </source>
</reference>
<evidence type="ECO:0000313" key="5">
    <source>
        <dbReference type="EMBL" id="GFM34643.1"/>
    </source>
</evidence>
<dbReference type="EMBL" id="BLVO01000016">
    <property type="protein sequence ID" value="GFM34643.1"/>
    <property type="molecule type" value="Genomic_DNA"/>
</dbReference>
<keyword evidence="2" id="KW-0808">Transferase</keyword>
<accession>A0A7J0BLL0</accession>
<dbReference type="PANTHER" id="PTHR10434:SF11">
    <property type="entry name" value="1-ACYL-SN-GLYCEROL-3-PHOSPHATE ACYLTRANSFERASE"/>
    <property type="match status" value="1"/>
</dbReference>